<evidence type="ECO:0000256" key="2">
    <source>
        <dbReference type="ARBA" id="ARBA00004370"/>
    </source>
</evidence>
<dbReference type="GO" id="GO:0016705">
    <property type="term" value="F:oxidoreductase activity, acting on paired donors, with incorporation or reduction of molecular oxygen"/>
    <property type="evidence" value="ECO:0007669"/>
    <property type="project" value="InterPro"/>
</dbReference>
<dbReference type="Proteomes" id="UP000283841">
    <property type="component" value="Unassembled WGS sequence"/>
</dbReference>
<accession>A0A443HKM3</accession>
<dbReference type="InterPro" id="IPR001128">
    <property type="entry name" value="Cyt_P450"/>
</dbReference>
<keyword evidence="8 13" id="KW-0560">Oxidoreductase</keyword>
<dbReference type="EMBL" id="RCNU01000013">
    <property type="protein sequence ID" value="RWQ92366.1"/>
    <property type="molecule type" value="Genomic_DNA"/>
</dbReference>
<comment type="cofactor">
    <cofactor evidence="1 12">
        <name>heme</name>
        <dbReference type="ChEBI" id="CHEBI:30413"/>
    </cofactor>
</comment>
<comment type="similarity">
    <text evidence="3 13">Belongs to the cytochrome P450 family.</text>
</comment>
<keyword evidence="7 14" id="KW-1133">Transmembrane helix</keyword>
<evidence type="ECO:0000256" key="6">
    <source>
        <dbReference type="ARBA" id="ARBA00022723"/>
    </source>
</evidence>
<dbReference type="Gene3D" id="1.10.630.10">
    <property type="entry name" value="Cytochrome P450"/>
    <property type="match status" value="1"/>
</dbReference>
<dbReference type="GO" id="GO:0005506">
    <property type="term" value="F:iron ion binding"/>
    <property type="evidence" value="ECO:0007669"/>
    <property type="project" value="InterPro"/>
</dbReference>
<dbReference type="InterPro" id="IPR050121">
    <property type="entry name" value="Cytochrome_P450_monoxygenase"/>
</dbReference>
<feature type="transmembrane region" description="Helical" evidence="14">
    <location>
        <begin position="56"/>
        <end position="80"/>
    </location>
</feature>
<keyword evidence="11 14" id="KW-0472">Membrane</keyword>
<reference evidence="15 16" key="1">
    <citation type="journal article" date="2018" name="Front. Microbiol.">
        <title>Genomic and genetic insights into a cosmopolitan fungus, Paecilomyces variotii (Eurotiales).</title>
        <authorList>
            <person name="Urquhart A.S."/>
            <person name="Mondo S.J."/>
            <person name="Makela M.R."/>
            <person name="Hane J.K."/>
            <person name="Wiebenga A."/>
            <person name="He G."/>
            <person name="Mihaltcheva S."/>
            <person name="Pangilinan J."/>
            <person name="Lipzen A."/>
            <person name="Barry K."/>
            <person name="de Vries R.P."/>
            <person name="Grigoriev I.V."/>
            <person name="Idnurm A."/>
        </authorList>
    </citation>
    <scope>NUCLEOTIDE SEQUENCE [LARGE SCALE GENOMIC DNA]</scope>
    <source>
        <strain evidence="15 16">CBS 101075</strain>
    </source>
</reference>
<dbReference type="GeneID" id="39600686"/>
<keyword evidence="6 12" id="KW-0479">Metal-binding</keyword>
<evidence type="ECO:0000256" key="8">
    <source>
        <dbReference type="ARBA" id="ARBA00023002"/>
    </source>
</evidence>
<dbReference type="PRINTS" id="PR00463">
    <property type="entry name" value="EP450I"/>
</dbReference>
<dbReference type="GO" id="GO:0016020">
    <property type="term" value="C:membrane"/>
    <property type="evidence" value="ECO:0007669"/>
    <property type="project" value="UniProtKB-SubCell"/>
</dbReference>
<dbReference type="InterPro" id="IPR002401">
    <property type="entry name" value="Cyt_P450_E_grp-I"/>
</dbReference>
<evidence type="ECO:0000256" key="13">
    <source>
        <dbReference type="RuleBase" id="RU000461"/>
    </source>
</evidence>
<dbReference type="PROSITE" id="PS00086">
    <property type="entry name" value="CYTOCHROME_P450"/>
    <property type="match status" value="1"/>
</dbReference>
<evidence type="ECO:0000256" key="10">
    <source>
        <dbReference type="ARBA" id="ARBA00023033"/>
    </source>
</evidence>
<dbReference type="VEuPathDB" id="FungiDB:C8Q69DRAFT_478920"/>
<evidence type="ECO:0000256" key="1">
    <source>
        <dbReference type="ARBA" id="ARBA00001971"/>
    </source>
</evidence>
<comment type="caution">
    <text evidence="15">The sequence shown here is derived from an EMBL/GenBank/DDBJ whole genome shotgun (WGS) entry which is preliminary data.</text>
</comment>
<dbReference type="PRINTS" id="PR00385">
    <property type="entry name" value="P450"/>
</dbReference>
<evidence type="ECO:0000256" key="12">
    <source>
        <dbReference type="PIRSR" id="PIRSR602401-1"/>
    </source>
</evidence>
<keyword evidence="9 12" id="KW-0408">Iron</keyword>
<evidence type="ECO:0000256" key="7">
    <source>
        <dbReference type="ARBA" id="ARBA00022989"/>
    </source>
</evidence>
<evidence type="ECO:0000313" key="15">
    <source>
        <dbReference type="EMBL" id="RWQ92366.1"/>
    </source>
</evidence>
<sequence>MLRNNVLAAALGVLAHQVVFIHGEWHLRAPAVVIVHFLIGIFIYTTEISKDEQNGLLSATVLVCLYLASLLSSISIYRLFFHPLRHFPGPRLVALTKLWHVWKCRDSRGHHVLDEWHKSYGTFVRTGPAEITIFHPVAYQAMDGPGNQNTRSDWYDLLYPRISSIFTRDRKLHSSRRKLWERALSRKALMEYYERVREKVHTLESLVMSQNSRPVDINKLMYWFAFDSMGDFAFSEDFGMMKNKAWHQNIVMLRSALALLGPLSPAIWIPRLGFAFIPGLWRVRDWFQMLAFCDKCMERRMKRKVESKDIASWFIEDHLTREHDSNRHRWLSGDTATLVVAGSDTTAPSLSILFYFLARYPEHVEKINLEIMSVDHEDPNALAALPHLNGTINEAMRLLPAVLTFSSRVTPPEGITVENTFIPGNTKICAPRYTIGRLECAYEQPNDFIPERWYSRPELIKDRRAFAPFGVGHTSCVGKHLAIAQIRLVAANLIARYRIEFAPGEGSGEAVERDMKDQLTARPGRFHLIFVPRRMDTLPVGNEESKGLVQ</sequence>
<dbReference type="RefSeq" id="XP_028482011.1">
    <property type="nucleotide sequence ID" value="XM_028631409.1"/>
</dbReference>
<dbReference type="GO" id="GO:0020037">
    <property type="term" value="F:heme binding"/>
    <property type="evidence" value="ECO:0007669"/>
    <property type="project" value="InterPro"/>
</dbReference>
<comment type="subcellular location">
    <subcellularLocation>
        <location evidence="2">Membrane</location>
    </subcellularLocation>
</comment>
<gene>
    <name evidence="15" type="ORF">C8Q69DRAFT_478920</name>
</gene>
<dbReference type="AlphaFoldDB" id="A0A443HKM3"/>
<dbReference type="InterPro" id="IPR017972">
    <property type="entry name" value="Cyt_P450_CS"/>
</dbReference>
<dbReference type="Pfam" id="PF00067">
    <property type="entry name" value="p450"/>
    <property type="match status" value="1"/>
</dbReference>
<dbReference type="SUPFAM" id="SSF48264">
    <property type="entry name" value="Cytochrome P450"/>
    <property type="match status" value="1"/>
</dbReference>
<evidence type="ECO:0000256" key="4">
    <source>
        <dbReference type="ARBA" id="ARBA00022617"/>
    </source>
</evidence>
<evidence type="ECO:0000256" key="11">
    <source>
        <dbReference type="ARBA" id="ARBA00023136"/>
    </source>
</evidence>
<proteinExistence type="inferred from homology"/>
<name>A0A443HKM3_BYSSP</name>
<dbReference type="PANTHER" id="PTHR24305">
    <property type="entry name" value="CYTOCHROME P450"/>
    <property type="match status" value="1"/>
</dbReference>
<evidence type="ECO:0000256" key="14">
    <source>
        <dbReference type="SAM" id="Phobius"/>
    </source>
</evidence>
<evidence type="ECO:0000256" key="5">
    <source>
        <dbReference type="ARBA" id="ARBA00022692"/>
    </source>
</evidence>
<evidence type="ECO:0000256" key="3">
    <source>
        <dbReference type="ARBA" id="ARBA00010617"/>
    </source>
</evidence>
<keyword evidence="5 14" id="KW-0812">Transmembrane</keyword>
<dbReference type="GO" id="GO:0004497">
    <property type="term" value="F:monooxygenase activity"/>
    <property type="evidence" value="ECO:0007669"/>
    <property type="project" value="UniProtKB-KW"/>
</dbReference>
<keyword evidence="10 13" id="KW-0503">Monooxygenase</keyword>
<feature type="transmembrane region" description="Helical" evidence="14">
    <location>
        <begin position="25"/>
        <end position="44"/>
    </location>
</feature>
<keyword evidence="4 12" id="KW-0349">Heme</keyword>
<evidence type="ECO:0000313" key="16">
    <source>
        <dbReference type="Proteomes" id="UP000283841"/>
    </source>
</evidence>
<evidence type="ECO:0000256" key="9">
    <source>
        <dbReference type="ARBA" id="ARBA00023004"/>
    </source>
</evidence>
<organism evidence="15 16">
    <name type="scientific">Byssochlamys spectabilis</name>
    <name type="common">Paecilomyces variotii</name>
    <dbReference type="NCBI Taxonomy" id="264951"/>
    <lineage>
        <taxon>Eukaryota</taxon>
        <taxon>Fungi</taxon>
        <taxon>Dikarya</taxon>
        <taxon>Ascomycota</taxon>
        <taxon>Pezizomycotina</taxon>
        <taxon>Eurotiomycetes</taxon>
        <taxon>Eurotiomycetidae</taxon>
        <taxon>Eurotiales</taxon>
        <taxon>Thermoascaceae</taxon>
        <taxon>Paecilomyces</taxon>
    </lineage>
</organism>
<dbReference type="CDD" id="cd11061">
    <property type="entry name" value="CYP67-like"/>
    <property type="match status" value="1"/>
</dbReference>
<dbReference type="STRING" id="264951.A0A443HKM3"/>
<dbReference type="PANTHER" id="PTHR24305:SF112">
    <property type="entry name" value="L-ORNITHINE-N5-MONOOXYGENASE (EUROFUNG)"/>
    <property type="match status" value="1"/>
</dbReference>
<keyword evidence="16" id="KW-1185">Reference proteome</keyword>
<protein>
    <submittedName>
        <fullName evidence="15">Cytochrome P450</fullName>
    </submittedName>
</protein>
<feature type="binding site" description="axial binding residue" evidence="12">
    <location>
        <position position="476"/>
    </location>
    <ligand>
        <name>heme</name>
        <dbReference type="ChEBI" id="CHEBI:30413"/>
    </ligand>
    <ligandPart>
        <name>Fe</name>
        <dbReference type="ChEBI" id="CHEBI:18248"/>
    </ligandPart>
</feature>
<dbReference type="InterPro" id="IPR036396">
    <property type="entry name" value="Cyt_P450_sf"/>
</dbReference>